<organism evidence="1 2">
    <name type="scientific">Sapientia aquatica</name>
    <dbReference type="NCBI Taxonomy" id="1549640"/>
    <lineage>
        <taxon>Bacteria</taxon>
        <taxon>Pseudomonadati</taxon>
        <taxon>Pseudomonadota</taxon>
        <taxon>Betaproteobacteria</taxon>
        <taxon>Burkholderiales</taxon>
        <taxon>Oxalobacteraceae</taxon>
        <taxon>Sapientia</taxon>
    </lineage>
</organism>
<proteinExistence type="predicted"/>
<keyword evidence="2" id="KW-1185">Reference proteome</keyword>
<dbReference type="AlphaFoldDB" id="A0A4R5W3F4"/>
<sequence length="90" mass="10237">MENLYDREMYGADLASEVEQLGRIAIGIANRWVLGWPSVAQRMVENGTYLNLLISQVELEKTILSNEPGMRHLSPSEILSVYEIREAPPY</sequence>
<name>A0A4R5W3F4_9BURK</name>
<gene>
    <name evidence="1" type="ORF">E2I14_09490</name>
</gene>
<reference evidence="1 2" key="1">
    <citation type="submission" date="2019-03" db="EMBL/GenBank/DDBJ databases">
        <title>Sapientia aquatica gen. nov., sp. nov., isolated from a crater lake.</title>
        <authorList>
            <person name="Felfoldi T."/>
            <person name="Szabo A."/>
            <person name="Toth E."/>
            <person name="Schumann P."/>
            <person name="Keki Z."/>
            <person name="Marialigeti K."/>
            <person name="Mathe I."/>
        </authorList>
    </citation>
    <scope>NUCLEOTIDE SEQUENCE [LARGE SCALE GENOMIC DNA]</scope>
    <source>
        <strain evidence="1 2">SA-152</strain>
    </source>
</reference>
<accession>A0A4R5W3F4</accession>
<dbReference type="EMBL" id="SMYL01000004">
    <property type="protein sequence ID" value="TDK65839.1"/>
    <property type="molecule type" value="Genomic_DNA"/>
</dbReference>
<dbReference type="Proteomes" id="UP000294829">
    <property type="component" value="Unassembled WGS sequence"/>
</dbReference>
<protein>
    <submittedName>
        <fullName evidence="1">Uncharacterized protein</fullName>
    </submittedName>
</protein>
<dbReference type="OrthoDB" id="8563222at2"/>
<evidence type="ECO:0000313" key="2">
    <source>
        <dbReference type="Proteomes" id="UP000294829"/>
    </source>
</evidence>
<comment type="caution">
    <text evidence="1">The sequence shown here is derived from an EMBL/GenBank/DDBJ whole genome shotgun (WGS) entry which is preliminary data.</text>
</comment>
<dbReference type="RefSeq" id="WP_133327836.1">
    <property type="nucleotide sequence ID" value="NZ_SMYL01000004.1"/>
</dbReference>
<evidence type="ECO:0000313" key="1">
    <source>
        <dbReference type="EMBL" id="TDK65839.1"/>
    </source>
</evidence>